<keyword evidence="3" id="KW-1185">Reference proteome</keyword>
<dbReference type="EMBL" id="CP003557">
    <property type="protein sequence ID" value="AFN75233.1"/>
    <property type="molecule type" value="Genomic_DNA"/>
</dbReference>
<evidence type="ECO:0008006" key="4">
    <source>
        <dbReference type="Google" id="ProtNLM"/>
    </source>
</evidence>
<dbReference type="RefSeq" id="WP_014856665.1">
    <property type="nucleotide sequence ID" value="NC_018178.1"/>
</dbReference>
<accession>I7A1W4</accession>
<sequence>MKKHLPAIVSGFGAGVLSIVPLAKGLTCCIIVPFAAYMALILDRKSTHDTGRISASRGFIIGVMTGVFAAIFGSAFDILITYITRSNDIVASFPEFQKMINDFPVSEAIRAEIISMFQNLRNDIVTNGFSFLYTFSVLINNFVVNTLFGAIGGLAGAQIINNRVGNSEE</sequence>
<dbReference type="HOGENOM" id="CLU_1600482_0_0_10"/>
<dbReference type="KEGG" id="mro:MROS_2001"/>
<reference evidence="2 3" key="1">
    <citation type="journal article" date="2013" name="PLoS ONE">
        <title>Genomic analysis of Melioribacter roseus, facultatively anaerobic organotrophic bacterium representing a novel deep lineage within Bacteriodetes/Chlorobi group.</title>
        <authorList>
            <person name="Kadnikov V.V."/>
            <person name="Mardanov A.V."/>
            <person name="Podosokorskaya O.A."/>
            <person name="Gavrilov S.N."/>
            <person name="Kublanov I.V."/>
            <person name="Beletsky A.V."/>
            <person name="Bonch-Osmolovskaya E.A."/>
            <person name="Ravin N.V."/>
        </authorList>
    </citation>
    <scope>NUCLEOTIDE SEQUENCE [LARGE SCALE GENOMIC DNA]</scope>
    <source>
        <strain evidence="3">JCM 17771 / P3M-2</strain>
    </source>
</reference>
<gene>
    <name evidence="2" type="ordered locus">MROS_2001</name>
</gene>
<dbReference type="OrthoDB" id="9865920at2"/>
<dbReference type="STRING" id="1191523.MROS_2001"/>
<keyword evidence="1" id="KW-0472">Membrane</keyword>
<evidence type="ECO:0000313" key="3">
    <source>
        <dbReference type="Proteomes" id="UP000009011"/>
    </source>
</evidence>
<name>I7A1W4_MELRP</name>
<keyword evidence="1" id="KW-0812">Transmembrane</keyword>
<feature type="transmembrane region" description="Helical" evidence="1">
    <location>
        <begin position="131"/>
        <end position="155"/>
    </location>
</feature>
<evidence type="ECO:0000256" key="1">
    <source>
        <dbReference type="SAM" id="Phobius"/>
    </source>
</evidence>
<feature type="transmembrane region" description="Helical" evidence="1">
    <location>
        <begin position="12"/>
        <end position="38"/>
    </location>
</feature>
<proteinExistence type="predicted"/>
<evidence type="ECO:0000313" key="2">
    <source>
        <dbReference type="EMBL" id="AFN75233.1"/>
    </source>
</evidence>
<keyword evidence="1" id="KW-1133">Transmembrane helix</keyword>
<organism evidence="2 3">
    <name type="scientific">Melioribacter roseus (strain DSM 23840 / JCM 17771 / VKM B-2668 / P3M-2)</name>
    <dbReference type="NCBI Taxonomy" id="1191523"/>
    <lineage>
        <taxon>Bacteria</taxon>
        <taxon>Pseudomonadati</taxon>
        <taxon>Ignavibacteriota</taxon>
        <taxon>Ignavibacteria</taxon>
        <taxon>Ignavibacteriales</taxon>
        <taxon>Melioribacteraceae</taxon>
        <taxon>Melioribacter</taxon>
    </lineage>
</organism>
<dbReference type="Proteomes" id="UP000009011">
    <property type="component" value="Chromosome"/>
</dbReference>
<feature type="transmembrane region" description="Helical" evidence="1">
    <location>
        <begin position="59"/>
        <end position="83"/>
    </location>
</feature>
<dbReference type="AlphaFoldDB" id="I7A1W4"/>
<protein>
    <recommendedName>
        <fullName evidence="4">DUF4199 domain-containing protein</fullName>
    </recommendedName>
</protein>